<name>A0ACC0AGV3_CATRO</name>
<organism evidence="1 2">
    <name type="scientific">Catharanthus roseus</name>
    <name type="common">Madagascar periwinkle</name>
    <name type="synonym">Vinca rosea</name>
    <dbReference type="NCBI Taxonomy" id="4058"/>
    <lineage>
        <taxon>Eukaryota</taxon>
        <taxon>Viridiplantae</taxon>
        <taxon>Streptophyta</taxon>
        <taxon>Embryophyta</taxon>
        <taxon>Tracheophyta</taxon>
        <taxon>Spermatophyta</taxon>
        <taxon>Magnoliopsida</taxon>
        <taxon>eudicotyledons</taxon>
        <taxon>Gunneridae</taxon>
        <taxon>Pentapetalae</taxon>
        <taxon>asterids</taxon>
        <taxon>lamiids</taxon>
        <taxon>Gentianales</taxon>
        <taxon>Apocynaceae</taxon>
        <taxon>Rauvolfioideae</taxon>
        <taxon>Vinceae</taxon>
        <taxon>Catharanthinae</taxon>
        <taxon>Catharanthus</taxon>
    </lineage>
</organism>
<dbReference type="Proteomes" id="UP001060085">
    <property type="component" value="Linkage Group LG06"/>
</dbReference>
<comment type="caution">
    <text evidence="1">The sequence shown here is derived from an EMBL/GenBank/DDBJ whole genome shotgun (WGS) entry which is preliminary data.</text>
</comment>
<gene>
    <name evidence="1" type="ORF">M9H77_28388</name>
</gene>
<sequence>MCVVISSVAEPLDVLPLLHYVFGDRVDRIYRVQLTRNGIISVRSVNLIIIVIEVLYNIDGSSETIRVTAVICSGKVVVFLSFILGIFCCSIGSNSTRI</sequence>
<evidence type="ECO:0000313" key="2">
    <source>
        <dbReference type="Proteomes" id="UP001060085"/>
    </source>
</evidence>
<proteinExistence type="predicted"/>
<accession>A0ACC0AGV3</accession>
<dbReference type="EMBL" id="CM044706">
    <property type="protein sequence ID" value="KAI5659595.1"/>
    <property type="molecule type" value="Genomic_DNA"/>
</dbReference>
<keyword evidence="2" id="KW-1185">Reference proteome</keyword>
<evidence type="ECO:0000313" key="1">
    <source>
        <dbReference type="EMBL" id="KAI5659595.1"/>
    </source>
</evidence>
<protein>
    <submittedName>
        <fullName evidence="1">Uncharacterized protein</fullName>
    </submittedName>
</protein>
<reference evidence="2" key="1">
    <citation type="journal article" date="2023" name="Nat. Plants">
        <title>Single-cell RNA sequencing provides a high-resolution roadmap for understanding the multicellular compartmentation of specialized metabolism.</title>
        <authorList>
            <person name="Sun S."/>
            <person name="Shen X."/>
            <person name="Li Y."/>
            <person name="Li Y."/>
            <person name="Wang S."/>
            <person name="Li R."/>
            <person name="Zhang H."/>
            <person name="Shen G."/>
            <person name="Guo B."/>
            <person name="Wei J."/>
            <person name="Xu J."/>
            <person name="St-Pierre B."/>
            <person name="Chen S."/>
            <person name="Sun C."/>
        </authorList>
    </citation>
    <scope>NUCLEOTIDE SEQUENCE [LARGE SCALE GENOMIC DNA]</scope>
</reference>